<name>A0A9Q1JTD0_9CARY</name>
<dbReference type="Proteomes" id="UP001153076">
    <property type="component" value="Unassembled WGS sequence"/>
</dbReference>
<evidence type="ECO:0000256" key="2">
    <source>
        <dbReference type="PROSITE-ProRule" id="PRU00176"/>
    </source>
</evidence>
<feature type="domain" description="RRM" evidence="4">
    <location>
        <begin position="89"/>
        <end position="167"/>
    </location>
</feature>
<dbReference type="GO" id="GO:0003723">
    <property type="term" value="F:RNA binding"/>
    <property type="evidence" value="ECO:0007669"/>
    <property type="project" value="UniProtKB-UniRule"/>
</dbReference>
<protein>
    <recommendedName>
        <fullName evidence="4">RRM domain-containing protein</fullName>
    </recommendedName>
</protein>
<evidence type="ECO:0000256" key="1">
    <source>
        <dbReference type="ARBA" id="ARBA00022884"/>
    </source>
</evidence>
<dbReference type="EMBL" id="JAKOGI010000775">
    <property type="protein sequence ID" value="KAJ8430642.1"/>
    <property type="molecule type" value="Genomic_DNA"/>
</dbReference>
<dbReference type="InterPro" id="IPR035979">
    <property type="entry name" value="RBD_domain_sf"/>
</dbReference>
<proteinExistence type="predicted"/>
<reference evidence="5" key="1">
    <citation type="submission" date="2022-04" db="EMBL/GenBank/DDBJ databases">
        <title>Carnegiea gigantea Genome sequencing and assembly v2.</title>
        <authorList>
            <person name="Copetti D."/>
            <person name="Sanderson M.J."/>
            <person name="Burquez A."/>
            <person name="Wojciechowski M.F."/>
        </authorList>
    </citation>
    <scope>NUCLEOTIDE SEQUENCE</scope>
    <source>
        <strain evidence="5">SGP5-SGP5p</strain>
        <tissue evidence="5">Aerial part</tissue>
    </source>
</reference>
<dbReference type="InterPro" id="IPR000504">
    <property type="entry name" value="RRM_dom"/>
</dbReference>
<accession>A0A9Q1JTD0</accession>
<dbReference type="InterPro" id="IPR052462">
    <property type="entry name" value="SLIRP/GR-RBP-like"/>
</dbReference>
<dbReference type="PANTHER" id="PTHR48027">
    <property type="entry name" value="HETEROGENEOUS NUCLEAR RIBONUCLEOPROTEIN 87F-RELATED"/>
    <property type="match status" value="1"/>
</dbReference>
<dbReference type="PROSITE" id="PS50102">
    <property type="entry name" value="RRM"/>
    <property type="match status" value="1"/>
</dbReference>
<dbReference type="CDD" id="cd21608">
    <property type="entry name" value="RRM2_NsCP33_like"/>
    <property type="match status" value="1"/>
</dbReference>
<gene>
    <name evidence="5" type="ORF">Cgig2_025655</name>
</gene>
<dbReference type="Gene3D" id="3.30.70.330">
    <property type="match status" value="1"/>
</dbReference>
<comment type="caution">
    <text evidence="5">The sequence shown here is derived from an EMBL/GenBank/DDBJ whole genome shotgun (WGS) entry which is preliminary data.</text>
</comment>
<keyword evidence="1 2" id="KW-0694">RNA-binding</keyword>
<organism evidence="5 6">
    <name type="scientific">Carnegiea gigantea</name>
    <dbReference type="NCBI Taxonomy" id="171969"/>
    <lineage>
        <taxon>Eukaryota</taxon>
        <taxon>Viridiplantae</taxon>
        <taxon>Streptophyta</taxon>
        <taxon>Embryophyta</taxon>
        <taxon>Tracheophyta</taxon>
        <taxon>Spermatophyta</taxon>
        <taxon>Magnoliopsida</taxon>
        <taxon>eudicotyledons</taxon>
        <taxon>Gunneridae</taxon>
        <taxon>Pentapetalae</taxon>
        <taxon>Caryophyllales</taxon>
        <taxon>Cactineae</taxon>
        <taxon>Cactaceae</taxon>
        <taxon>Cactoideae</taxon>
        <taxon>Echinocereeae</taxon>
        <taxon>Carnegiea</taxon>
    </lineage>
</organism>
<evidence type="ECO:0000259" key="4">
    <source>
        <dbReference type="PROSITE" id="PS50102"/>
    </source>
</evidence>
<dbReference type="InterPro" id="IPR012677">
    <property type="entry name" value="Nucleotide-bd_a/b_plait_sf"/>
</dbReference>
<dbReference type="InterPro" id="IPR048289">
    <property type="entry name" value="RRM2_NsCP33-like"/>
</dbReference>
<evidence type="ECO:0000313" key="6">
    <source>
        <dbReference type="Proteomes" id="UP001153076"/>
    </source>
</evidence>
<dbReference type="SUPFAM" id="SSF54928">
    <property type="entry name" value="RNA-binding domain, RBD"/>
    <property type="match status" value="1"/>
</dbReference>
<keyword evidence="6" id="KW-1185">Reference proteome</keyword>
<dbReference type="OrthoDB" id="439808at2759"/>
<sequence length="323" mass="33310">MEKWAHPTNLTCTIERVEDFSTFKSLAILSPNINPSNPETQASCPPSALSILLSPQMAFMNKIGNILRQTHPSISNASIFPAIRCFSSSKLFVGGLSYATDENSLREAFAPYGDVIEARVIVDRETGRSRGFGFISYPSVEEASAAIQALDGRDLHGRFVRVAYASDQRGASRGPRFSSGVGYGTGFGATDGYGANSSQTGDYYGNGGGNYGSSGAGGFDSHSTAGSGSTGGLGDVYGGQHVSTVGGSYGGNADTDGNAGHYGSVHGGANNFNGASYNFNGVSYNSTGQEHGSLQGSSLDNGNNGNNSYSGNGTHGYANARSG</sequence>
<feature type="region of interest" description="Disordered" evidence="3">
    <location>
        <begin position="288"/>
        <end position="323"/>
    </location>
</feature>
<evidence type="ECO:0000256" key="3">
    <source>
        <dbReference type="SAM" id="MobiDB-lite"/>
    </source>
</evidence>
<feature type="compositionally biased region" description="Low complexity" evidence="3">
    <location>
        <begin position="292"/>
        <end position="312"/>
    </location>
</feature>
<dbReference type="AlphaFoldDB" id="A0A9Q1JTD0"/>
<dbReference type="Pfam" id="PF00076">
    <property type="entry name" value="RRM_1"/>
    <property type="match status" value="1"/>
</dbReference>
<evidence type="ECO:0000313" key="5">
    <source>
        <dbReference type="EMBL" id="KAJ8430642.1"/>
    </source>
</evidence>
<dbReference type="SMART" id="SM00360">
    <property type="entry name" value="RRM"/>
    <property type="match status" value="1"/>
</dbReference>